<dbReference type="PANTHER" id="PTHR46143:SF1">
    <property type="entry name" value="CALPAIN-7"/>
    <property type="match status" value="1"/>
</dbReference>
<comment type="similarity">
    <text evidence="1">Belongs to the peptidase C2 family. PalB/RIM13 subfamily.</text>
</comment>
<evidence type="ECO:0000256" key="5">
    <source>
        <dbReference type="ARBA" id="ARBA00042255"/>
    </source>
</evidence>
<dbReference type="InterPro" id="IPR038765">
    <property type="entry name" value="Papain-like_cys_pep_sf"/>
</dbReference>
<accession>A0A7H9HNV0</accession>
<keyword evidence="7" id="KW-1185">Reference proteome</keyword>
<organism evidence="6 7">
    <name type="scientific">Torulaspora globosa</name>
    <dbReference type="NCBI Taxonomy" id="48254"/>
    <lineage>
        <taxon>Eukaryota</taxon>
        <taxon>Fungi</taxon>
        <taxon>Dikarya</taxon>
        <taxon>Ascomycota</taxon>
        <taxon>Saccharomycotina</taxon>
        <taxon>Saccharomycetes</taxon>
        <taxon>Saccharomycetales</taxon>
        <taxon>Saccharomycetaceae</taxon>
        <taxon>Torulaspora</taxon>
    </lineage>
</organism>
<gene>
    <name evidence="6" type="ORF">HG537_0A02920</name>
</gene>
<keyword evidence="2" id="KW-0645">Protease</keyword>
<evidence type="ECO:0000256" key="2">
    <source>
        <dbReference type="ARBA" id="ARBA00022670"/>
    </source>
</evidence>
<evidence type="ECO:0000256" key="1">
    <source>
        <dbReference type="ARBA" id="ARBA00010193"/>
    </source>
</evidence>
<keyword evidence="4" id="KW-0788">Thiol protease</keyword>
<dbReference type="GO" id="GO:0006508">
    <property type="term" value="P:proteolysis"/>
    <property type="evidence" value="ECO:0007669"/>
    <property type="project" value="UniProtKB-KW"/>
</dbReference>
<dbReference type="Proteomes" id="UP000510647">
    <property type="component" value="Chromosome 1"/>
</dbReference>
<keyword evidence="3" id="KW-0378">Hydrolase</keyword>
<reference evidence="6 7" key="1">
    <citation type="submission" date="2020-06" db="EMBL/GenBank/DDBJ databases">
        <title>The yeast mating-type switching endonuclease HO is a domesticated member of an unorthodox homing genetic element family.</title>
        <authorList>
            <person name="Coughlan A.Y."/>
            <person name="Lombardi L."/>
            <person name="Braun-Galleani S."/>
            <person name="Martos A.R."/>
            <person name="Galeote V."/>
            <person name="Bigey F."/>
            <person name="Dequin S."/>
            <person name="Byrne K.P."/>
            <person name="Wolfe K.H."/>
        </authorList>
    </citation>
    <scope>NUCLEOTIDE SEQUENCE [LARGE SCALE GENOMIC DNA]</scope>
    <source>
        <strain evidence="6 7">CBS2947</strain>
    </source>
</reference>
<name>A0A7H9HNV0_9SACH</name>
<dbReference type="PANTHER" id="PTHR46143">
    <property type="entry name" value="CALPAIN-7"/>
    <property type="match status" value="1"/>
</dbReference>
<protein>
    <recommendedName>
        <fullName evidence="5">Cysteine protease RIM13</fullName>
    </recommendedName>
</protein>
<evidence type="ECO:0000313" key="6">
    <source>
        <dbReference type="EMBL" id="QLQ78045.1"/>
    </source>
</evidence>
<dbReference type="SUPFAM" id="SSF54001">
    <property type="entry name" value="Cysteine proteinases"/>
    <property type="match status" value="1"/>
</dbReference>
<proteinExistence type="inferred from homology"/>
<dbReference type="GO" id="GO:0004197">
    <property type="term" value="F:cysteine-type endopeptidase activity"/>
    <property type="evidence" value="ECO:0007669"/>
    <property type="project" value="TreeGrafter"/>
</dbReference>
<evidence type="ECO:0000256" key="3">
    <source>
        <dbReference type="ARBA" id="ARBA00022801"/>
    </source>
</evidence>
<dbReference type="EMBL" id="CP059267">
    <property type="protein sequence ID" value="QLQ78045.1"/>
    <property type="molecule type" value="Genomic_DNA"/>
</dbReference>
<dbReference type="InterPro" id="IPR051297">
    <property type="entry name" value="PalB/RIM13"/>
</dbReference>
<evidence type="ECO:0000256" key="4">
    <source>
        <dbReference type="ARBA" id="ARBA00022807"/>
    </source>
</evidence>
<dbReference type="OrthoDB" id="167576at2759"/>
<evidence type="ECO:0000313" key="7">
    <source>
        <dbReference type="Proteomes" id="UP000510647"/>
    </source>
</evidence>
<sequence length="703" mass="79858">MDHWQLLNDVRKAVYCTRRDDYSRELKELVSLASKSDDSEFIKCVLLLRDDIMSDNAKVKLLWLTSLVGKNFYAPLDVDLAGPIPWNGPHVLDIKSPGLRSKYANRSPLRLEETAELRQCQDIDNCSFVASLIGLKVHGVRRPKIRQLSQDVFSVNLHFNGAIDRVVTVSTSEIPTDSESNQLSIHSDDLADKVLELAYLQITTGSYDTHGSNCAIDTFRLTGYFPEVMAANEIDIKRLVKYFQTGLCIIALGTGADNSRLVTPLVANHDYAVVAGDDDKESLTLRDPLNAKICIKVRQDDLWNYYEQIYLNWCQTKLFNYSICLHFVYKAECCNQFNSITDKPLFIIKNRSKSKQSVRLLLETHLHEGISSEKRIAYLKEVPKDILSDILDEPTGACDIGLQSLKLELRPGQKLRLFCHSSHSEFFTAHMFYNSSLVSFARETKSTDYRSIVFDAPDNGISNSCQFYRNPSIMLKVKSLLSEEVSLDLQLLSESSKDMINAQVYHAGDHEMLRPLTGKAHFEQQKHNIKDVHLITNTPYKVVCSSYTKALAHKFKLNVRPSSWSESIYLEFKLKQVYFEFGGLPHHLEKRFKWPSNSNRIKIRLTSKRNNLCFVRISPITSSPSVPIRCNIFDEETHCQIHEMAQYTKPGIGGLVIDQLSIDDCTSIVLLIEKDEPLSSEIPLRPVECELLVGSQTGVSLNE</sequence>
<dbReference type="AlphaFoldDB" id="A0A7H9HNV0"/>